<dbReference type="RefSeq" id="WP_114699784.1">
    <property type="nucleotide sequence ID" value="NZ_QQAZ01000015.1"/>
</dbReference>
<dbReference type="AlphaFoldDB" id="A0A370GQX5"/>
<reference evidence="2 3" key="1">
    <citation type="submission" date="2018-07" db="EMBL/GenBank/DDBJ databases">
        <title>Genomic Encyclopedia of Type Strains, Phase IV (KMG-IV): sequencing the most valuable type-strain genomes for metagenomic binning, comparative biology and taxonomic classification.</title>
        <authorList>
            <person name="Goeker M."/>
        </authorList>
    </citation>
    <scope>NUCLEOTIDE SEQUENCE [LARGE SCALE GENOMIC DNA]</scope>
    <source>
        <strain evidence="2 3">DSM 44952</strain>
    </source>
</reference>
<keyword evidence="1" id="KW-0472">Membrane</keyword>
<keyword evidence="3" id="KW-1185">Reference proteome</keyword>
<proteinExistence type="predicted"/>
<keyword evidence="1" id="KW-1133">Transmembrane helix</keyword>
<organism evidence="2 3">
    <name type="scientific">Nocardia mexicana</name>
    <dbReference type="NCBI Taxonomy" id="279262"/>
    <lineage>
        <taxon>Bacteria</taxon>
        <taxon>Bacillati</taxon>
        <taxon>Actinomycetota</taxon>
        <taxon>Actinomycetes</taxon>
        <taxon>Mycobacteriales</taxon>
        <taxon>Nocardiaceae</taxon>
        <taxon>Nocardia</taxon>
    </lineage>
</organism>
<name>A0A370GQX5_9NOCA</name>
<evidence type="ECO:0000313" key="2">
    <source>
        <dbReference type="EMBL" id="RDI44884.1"/>
    </source>
</evidence>
<dbReference type="Proteomes" id="UP000255355">
    <property type="component" value="Unassembled WGS sequence"/>
</dbReference>
<feature type="transmembrane region" description="Helical" evidence="1">
    <location>
        <begin position="14"/>
        <end position="31"/>
    </location>
</feature>
<comment type="caution">
    <text evidence="2">The sequence shown here is derived from an EMBL/GenBank/DDBJ whole genome shotgun (WGS) entry which is preliminary data.</text>
</comment>
<sequence>MDRPASAAPAGDPWAVAIGNASLLGIGYLMAGRRATAVVSGFGTALLVTFLACAARSVWAEVLVLLWWAAVIAHGWFLGARHGGPRTGARVRRQRMIALAVTIPVLAAVVVLRVDAARVGTQVARARDAGDCVAAAAGADRMWAGHRVADAPSTAAVDRTVRACALLRRATTTLDTALSGDISALATGFDTMSSVIALYPGHDAMVRRVLDGFLGRLPTGNACHTVTITDWLAQRPPTGTPLDRATEVAVRIAPAARIACQLDTLRTSLRTTDPNGQPAYCSRPQPYAGARPYGPPGPDLALLFGNGTDTQQFPAEWRARDAADAVLILCAGPTEYGDPVETCPYVTETSHRTGDVTFHKRAIPVRAYEVRTGRLITDARIQIGGASCPDTLHYRSFADLGPPPRFYVSSSDGDVRAAFDPLINPR</sequence>
<feature type="transmembrane region" description="Helical" evidence="1">
    <location>
        <begin position="38"/>
        <end position="59"/>
    </location>
</feature>
<dbReference type="EMBL" id="QQAZ01000015">
    <property type="protein sequence ID" value="RDI44884.1"/>
    <property type="molecule type" value="Genomic_DNA"/>
</dbReference>
<feature type="transmembrane region" description="Helical" evidence="1">
    <location>
        <begin position="96"/>
        <end position="114"/>
    </location>
</feature>
<accession>A0A370GQX5</accession>
<evidence type="ECO:0000313" key="3">
    <source>
        <dbReference type="Proteomes" id="UP000255355"/>
    </source>
</evidence>
<gene>
    <name evidence="2" type="ORF">DFR68_11536</name>
</gene>
<keyword evidence="1" id="KW-0812">Transmembrane</keyword>
<protein>
    <submittedName>
        <fullName evidence="2">Uncharacterized protein</fullName>
    </submittedName>
</protein>
<dbReference type="OrthoDB" id="5176604at2"/>
<feature type="transmembrane region" description="Helical" evidence="1">
    <location>
        <begin position="65"/>
        <end position="84"/>
    </location>
</feature>
<evidence type="ECO:0000256" key="1">
    <source>
        <dbReference type="SAM" id="Phobius"/>
    </source>
</evidence>